<organism evidence="3 4">
    <name type="scientific">Nematostella vectensis</name>
    <name type="common">Starlet sea anemone</name>
    <dbReference type="NCBI Taxonomy" id="45351"/>
    <lineage>
        <taxon>Eukaryota</taxon>
        <taxon>Metazoa</taxon>
        <taxon>Cnidaria</taxon>
        <taxon>Anthozoa</taxon>
        <taxon>Hexacorallia</taxon>
        <taxon>Actiniaria</taxon>
        <taxon>Edwardsiidae</taxon>
        <taxon>Nematostella</taxon>
    </lineage>
</organism>
<feature type="compositionally biased region" description="Basic and acidic residues" evidence="2">
    <location>
        <begin position="456"/>
        <end position="465"/>
    </location>
</feature>
<dbReference type="KEGG" id="nve:5511776"/>
<feature type="compositionally biased region" description="Polar residues" evidence="2">
    <location>
        <begin position="472"/>
        <end position="494"/>
    </location>
</feature>
<dbReference type="HOGENOM" id="CLU_522067_0_0_1"/>
<keyword evidence="4" id="KW-1185">Reference proteome</keyword>
<reference evidence="3 4" key="1">
    <citation type="journal article" date="2007" name="Science">
        <title>Sea anemone genome reveals ancestral eumetazoan gene repertoire and genomic organization.</title>
        <authorList>
            <person name="Putnam N.H."/>
            <person name="Srivastava M."/>
            <person name="Hellsten U."/>
            <person name="Dirks B."/>
            <person name="Chapman J."/>
            <person name="Salamov A."/>
            <person name="Terry A."/>
            <person name="Shapiro H."/>
            <person name="Lindquist E."/>
            <person name="Kapitonov V.V."/>
            <person name="Jurka J."/>
            <person name="Genikhovich G."/>
            <person name="Grigoriev I.V."/>
            <person name="Lucas S.M."/>
            <person name="Steele R.E."/>
            <person name="Finnerty J.R."/>
            <person name="Technau U."/>
            <person name="Martindale M.Q."/>
            <person name="Rokhsar D.S."/>
        </authorList>
    </citation>
    <scope>NUCLEOTIDE SEQUENCE [LARGE SCALE GENOMIC DNA]</scope>
    <source>
        <strain evidence="4">CH2 X CH6</strain>
    </source>
</reference>
<dbReference type="AlphaFoldDB" id="A7S833"/>
<dbReference type="Gene3D" id="1.20.5.990">
    <property type="entry name" value="Nemo cc2-lz domain - 1d5 darpin complex"/>
    <property type="match status" value="1"/>
</dbReference>
<evidence type="ECO:0000256" key="2">
    <source>
        <dbReference type="SAM" id="MobiDB-lite"/>
    </source>
</evidence>
<dbReference type="InParanoid" id="A7S833"/>
<evidence type="ECO:0000313" key="4">
    <source>
        <dbReference type="Proteomes" id="UP000001593"/>
    </source>
</evidence>
<feature type="region of interest" description="Disordered" evidence="2">
    <location>
        <begin position="436"/>
        <end position="495"/>
    </location>
</feature>
<dbReference type="OMA" id="NDFKMER"/>
<accession>A7S833</accession>
<feature type="coiled-coil region" evidence="1">
    <location>
        <begin position="29"/>
        <end position="181"/>
    </location>
</feature>
<dbReference type="Proteomes" id="UP000001593">
    <property type="component" value="Unassembled WGS sequence"/>
</dbReference>
<proteinExistence type="predicted"/>
<dbReference type="PANTHER" id="PTHR23159:SF31">
    <property type="entry name" value="CENTROSOME-ASSOCIATED PROTEIN CEP250 ISOFORM X1"/>
    <property type="match status" value="1"/>
</dbReference>
<feature type="region of interest" description="Disordered" evidence="2">
    <location>
        <begin position="395"/>
        <end position="416"/>
    </location>
</feature>
<gene>
    <name evidence="3" type="ORF">NEMVEDRAFT_v1g232854</name>
</gene>
<evidence type="ECO:0000256" key="1">
    <source>
        <dbReference type="SAM" id="Coils"/>
    </source>
</evidence>
<dbReference type="EMBL" id="DS469596">
    <property type="protein sequence ID" value="EDO40095.1"/>
    <property type="molecule type" value="Genomic_DNA"/>
</dbReference>
<name>A7S833_NEMVE</name>
<evidence type="ECO:0000313" key="3">
    <source>
        <dbReference type="EMBL" id="EDO40095.1"/>
    </source>
</evidence>
<keyword evidence="1" id="KW-0175">Coiled coil</keyword>
<protein>
    <submittedName>
        <fullName evidence="3">Uncharacterized protein</fullName>
    </submittedName>
</protein>
<dbReference type="OrthoDB" id="5974747at2759"/>
<sequence length="522" mass="59949">MDQASAMEIMADTNNDQLKLSVYYLLKELQKQKAQNAGVQALSERLETKSEECKGLESRVDQYKVLLARAENRLAQLSLQSGKGPHAAKGIITPGVNKRVVEGLTRQNTKLKIALSNLLKRGPKSVDLAEENLDLTNMVVALKDDLEKAFTENKELRDALLAVENDDTQKLQQQVANLSAKQLSTERTLRGLQTYCDKLVSENEWLKKSNESICKERIVQVAQLRTELGSIPDTNPEVKEVMAQAYGGDEIDGNAESLKKKIQELENTIKHHEEKTEVSDQEKEKLRERIALLEEAISHRQDKIQRLEENGSTLDRRLAEIMEELENLKKENETLNTEKILTQQQCSVYENDFKMEKQEKERLMIDFKEIQEQHKRLREENQRYQAMARHLEWEIQKQKSKTPSPPPQTQYSPYSCAPRMPWTPSLIKNEFMGGLVEVDGPKEDPSRQQRQQPLKRPQETTRDPDPNLFEAQAQQYSPRTRPSQTPSRKTSQHSYGGIKCPVCDEIFPHDQIEEHLVDCVPT</sequence>
<dbReference type="PANTHER" id="PTHR23159">
    <property type="entry name" value="CENTROSOMAL PROTEIN 2"/>
    <property type="match status" value="1"/>
</dbReference>